<dbReference type="RefSeq" id="WP_344516457.1">
    <property type="nucleotide sequence ID" value="NZ_BAAATU010000039.1"/>
</dbReference>
<evidence type="ECO:0000313" key="2">
    <source>
        <dbReference type="Proteomes" id="UP001596200"/>
    </source>
</evidence>
<evidence type="ECO:0000313" key="1">
    <source>
        <dbReference type="EMBL" id="MFC5919052.1"/>
    </source>
</evidence>
<organism evidence="1 2">
    <name type="scientific">Streptomyces pulveraceus</name>
    <dbReference type="NCBI Taxonomy" id="68258"/>
    <lineage>
        <taxon>Bacteria</taxon>
        <taxon>Bacillati</taxon>
        <taxon>Actinomycetota</taxon>
        <taxon>Actinomycetes</taxon>
        <taxon>Kitasatosporales</taxon>
        <taxon>Streptomycetaceae</taxon>
        <taxon>Streptomyces</taxon>
    </lineage>
</organism>
<accession>A0ABW1GZF1</accession>
<keyword evidence="2" id="KW-1185">Reference proteome</keyword>
<comment type="caution">
    <text evidence="1">The sequence shown here is derived from an EMBL/GenBank/DDBJ whole genome shotgun (WGS) entry which is preliminary data.</text>
</comment>
<protein>
    <submittedName>
        <fullName evidence="1">Uncharacterized protein</fullName>
    </submittedName>
</protein>
<reference evidence="2" key="1">
    <citation type="journal article" date="2019" name="Int. J. Syst. Evol. Microbiol.">
        <title>The Global Catalogue of Microorganisms (GCM) 10K type strain sequencing project: providing services to taxonomists for standard genome sequencing and annotation.</title>
        <authorList>
            <consortium name="The Broad Institute Genomics Platform"/>
            <consortium name="The Broad Institute Genome Sequencing Center for Infectious Disease"/>
            <person name="Wu L."/>
            <person name="Ma J."/>
        </authorList>
    </citation>
    <scope>NUCLEOTIDE SEQUENCE [LARGE SCALE GENOMIC DNA]</scope>
    <source>
        <strain evidence="2">JCM 4147</strain>
    </source>
</reference>
<gene>
    <name evidence="1" type="ORF">ACFP1B_37290</name>
</gene>
<dbReference type="Proteomes" id="UP001596200">
    <property type="component" value="Unassembled WGS sequence"/>
</dbReference>
<name>A0ABW1GZF1_9ACTN</name>
<dbReference type="EMBL" id="JBHSPU010000058">
    <property type="protein sequence ID" value="MFC5919052.1"/>
    <property type="molecule type" value="Genomic_DNA"/>
</dbReference>
<sequence>MTADRARVLIERLRATDRSDDSTAYEHANARAPLMRECLRRAARWAQAYGPDEQPEVDHIHITEIEAAAFIESTTKKLTGSR</sequence>
<proteinExistence type="predicted"/>